<dbReference type="CDD" id="cd02440">
    <property type="entry name" value="AdoMet_MTases"/>
    <property type="match status" value="1"/>
</dbReference>
<dbReference type="SUPFAM" id="SSF53335">
    <property type="entry name" value="S-adenosyl-L-methionine-dependent methyltransferases"/>
    <property type="match status" value="1"/>
</dbReference>
<accession>A0A3B1DJP6</accession>
<evidence type="ECO:0000256" key="3">
    <source>
        <dbReference type="ARBA" id="ARBA00022691"/>
    </source>
</evidence>
<dbReference type="NCBIfam" id="TIGR01934">
    <property type="entry name" value="MenG_MenH_UbiE"/>
    <property type="match status" value="1"/>
</dbReference>
<dbReference type="InterPro" id="IPR029063">
    <property type="entry name" value="SAM-dependent_MTases_sf"/>
</dbReference>
<dbReference type="AlphaFoldDB" id="A0A3B1DJP6"/>
<dbReference type="Pfam" id="PF01209">
    <property type="entry name" value="Ubie_methyltran"/>
    <property type="match status" value="1"/>
</dbReference>
<evidence type="ECO:0000313" key="4">
    <source>
        <dbReference type="EMBL" id="VAX36993.1"/>
    </source>
</evidence>
<dbReference type="Gene3D" id="3.40.50.150">
    <property type="entry name" value="Vaccinia Virus protein VP39"/>
    <property type="match status" value="1"/>
</dbReference>
<keyword evidence="3" id="KW-0949">S-adenosyl-L-methionine</keyword>
<name>A0A3B1DJP6_9ZZZZ</name>
<dbReference type="EMBL" id="UOGK01000090">
    <property type="protein sequence ID" value="VAX36993.1"/>
    <property type="molecule type" value="Genomic_DNA"/>
</dbReference>
<dbReference type="PANTHER" id="PTHR43591">
    <property type="entry name" value="METHYLTRANSFERASE"/>
    <property type="match status" value="1"/>
</dbReference>
<evidence type="ECO:0008006" key="5">
    <source>
        <dbReference type="Google" id="ProtNLM"/>
    </source>
</evidence>
<evidence type="ECO:0000256" key="1">
    <source>
        <dbReference type="ARBA" id="ARBA00022603"/>
    </source>
</evidence>
<keyword evidence="2" id="KW-0808">Transferase</keyword>
<organism evidence="4">
    <name type="scientific">hydrothermal vent metagenome</name>
    <dbReference type="NCBI Taxonomy" id="652676"/>
    <lineage>
        <taxon>unclassified sequences</taxon>
        <taxon>metagenomes</taxon>
        <taxon>ecological metagenomes</taxon>
    </lineage>
</organism>
<proteinExistence type="inferred from homology"/>
<dbReference type="GO" id="GO:0032259">
    <property type="term" value="P:methylation"/>
    <property type="evidence" value="ECO:0007669"/>
    <property type="project" value="UniProtKB-KW"/>
</dbReference>
<dbReference type="PROSITE" id="PS51608">
    <property type="entry name" value="SAM_MT_UBIE"/>
    <property type="match status" value="1"/>
</dbReference>
<dbReference type="InterPro" id="IPR004033">
    <property type="entry name" value="UbiE/COQ5_MeTrFase"/>
</dbReference>
<sequence length="231" mass="25946">MFAAIARSYDLNNRVHSLWRDQAWRREAVRAAAVQPGEKVLDCACGTGDLTLAFAKTEAESVLGLDFTAEMLDLARAKTARLVEREPALSHRVRYLQGDAQELPFEDGEFGVVSIAFGIRNVQHPERAIREFFRVLKPGGRLVILEFDRPRFAPVRWCNDFYCGWVMPRTATLLSRDRSGAYKYLPRSVGSFMDSRALGELMAQVGFAAIERRVLTLGVCVRSLGHKPVAE</sequence>
<gene>
    <name evidence="4" type="ORF">MNBD_PLANCTO03-948</name>
</gene>
<dbReference type="GO" id="GO:0008168">
    <property type="term" value="F:methyltransferase activity"/>
    <property type="evidence" value="ECO:0007669"/>
    <property type="project" value="UniProtKB-KW"/>
</dbReference>
<dbReference type="PANTHER" id="PTHR43591:SF24">
    <property type="entry name" value="2-METHOXY-6-POLYPRENYL-1,4-BENZOQUINOL METHYLASE, MITOCHONDRIAL"/>
    <property type="match status" value="1"/>
</dbReference>
<evidence type="ECO:0000256" key="2">
    <source>
        <dbReference type="ARBA" id="ARBA00022679"/>
    </source>
</evidence>
<dbReference type="HAMAP" id="MF_01813">
    <property type="entry name" value="MenG_UbiE_methyltr"/>
    <property type="match status" value="1"/>
</dbReference>
<protein>
    <recommendedName>
        <fullName evidence="5">Demethylmenaquinone methyltransferase</fullName>
    </recommendedName>
</protein>
<keyword evidence="1" id="KW-0489">Methyltransferase</keyword>
<reference evidence="4" key="1">
    <citation type="submission" date="2018-06" db="EMBL/GenBank/DDBJ databases">
        <authorList>
            <person name="Zhirakovskaya E."/>
        </authorList>
    </citation>
    <scope>NUCLEOTIDE SEQUENCE</scope>
</reference>